<dbReference type="InterPro" id="IPR044730">
    <property type="entry name" value="RNase_H-like_dom_plant"/>
</dbReference>
<dbReference type="InterPro" id="IPR026960">
    <property type="entry name" value="RVT-Znf"/>
</dbReference>
<dbReference type="Pfam" id="PF13456">
    <property type="entry name" value="RVT_3"/>
    <property type="match status" value="1"/>
</dbReference>
<dbReference type="Proteomes" id="UP001396334">
    <property type="component" value="Unassembled WGS sequence"/>
</dbReference>
<dbReference type="InterPro" id="IPR002156">
    <property type="entry name" value="RNaseH_domain"/>
</dbReference>
<name>A0ABR2QRM8_9ROSI</name>
<evidence type="ECO:0000313" key="3">
    <source>
        <dbReference type="Proteomes" id="UP001396334"/>
    </source>
</evidence>
<protein>
    <recommendedName>
        <fullName evidence="1">RNase H type-1 domain-containing protein</fullName>
    </recommendedName>
</protein>
<evidence type="ECO:0000313" key="2">
    <source>
        <dbReference type="EMBL" id="KAK9003200.1"/>
    </source>
</evidence>
<organism evidence="2 3">
    <name type="scientific">Hibiscus sabdariffa</name>
    <name type="common">roselle</name>
    <dbReference type="NCBI Taxonomy" id="183260"/>
    <lineage>
        <taxon>Eukaryota</taxon>
        <taxon>Viridiplantae</taxon>
        <taxon>Streptophyta</taxon>
        <taxon>Embryophyta</taxon>
        <taxon>Tracheophyta</taxon>
        <taxon>Spermatophyta</taxon>
        <taxon>Magnoliopsida</taxon>
        <taxon>eudicotyledons</taxon>
        <taxon>Gunneridae</taxon>
        <taxon>Pentapetalae</taxon>
        <taxon>rosids</taxon>
        <taxon>malvids</taxon>
        <taxon>Malvales</taxon>
        <taxon>Malvaceae</taxon>
        <taxon>Malvoideae</taxon>
        <taxon>Hibiscus</taxon>
    </lineage>
</organism>
<evidence type="ECO:0000259" key="1">
    <source>
        <dbReference type="PROSITE" id="PS50879"/>
    </source>
</evidence>
<accession>A0ABR2QRM8</accession>
<dbReference type="PROSITE" id="PS50879">
    <property type="entry name" value="RNASE_H_1"/>
    <property type="match status" value="1"/>
</dbReference>
<dbReference type="EMBL" id="JBBPBN010000034">
    <property type="protein sequence ID" value="KAK9003200.1"/>
    <property type="molecule type" value="Genomic_DNA"/>
</dbReference>
<dbReference type="PANTHER" id="PTHR47723:SF19">
    <property type="entry name" value="POLYNUCLEOTIDYL TRANSFERASE, RIBONUCLEASE H-LIKE SUPERFAMILY PROTEIN"/>
    <property type="match status" value="1"/>
</dbReference>
<sequence>MALGCSSPTSPSRIDAINDLKVSHFVLPSGSWNWVVLHRLLYPHALNHFLNLLVPDFTTGLDRCIWEPDKHGEFSIKSTYTELSKNTWDAKDRRWDLIWRFKIPEHIHYFIWIVMRDRLLTNESGYHMNHTDDPSCHLCGAFTESALHILRDCALTTPLWPSLLQHQHFPDFHILGLVDWILLNIDNCQLLSGTAIPCNIFFSSLIWQIWKHRNSHIFAATTVSNADLLHVSRTWALQFHPSSLIPVSILILSQPSILRWCPAPNGWLTLNTDGSVNTISSYGSAGGLIRDNDESWLTGFNRHLDITTPLQAELWVIHEGLLLACSYLLRDIPLLIVGSIS</sequence>
<feature type="domain" description="RNase H type-1" evidence="1">
    <location>
        <begin position="264"/>
        <end position="341"/>
    </location>
</feature>
<dbReference type="SUPFAM" id="SSF53098">
    <property type="entry name" value="Ribonuclease H-like"/>
    <property type="match status" value="1"/>
</dbReference>
<dbReference type="PANTHER" id="PTHR47723">
    <property type="entry name" value="OS05G0353850 PROTEIN"/>
    <property type="match status" value="1"/>
</dbReference>
<proteinExistence type="predicted"/>
<reference evidence="2 3" key="1">
    <citation type="journal article" date="2024" name="G3 (Bethesda)">
        <title>Genome assembly of Hibiscus sabdariffa L. provides insights into metabolisms of medicinal natural products.</title>
        <authorList>
            <person name="Kim T."/>
        </authorList>
    </citation>
    <scope>NUCLEOTIDE SEQUENCE [LARGE SCALE GENOMIC DNA]</scope>
    <source>
        <strain evidence="2">TK-2024</strain>
        <tissue evidence="2">Old leaves</tissue>
    </source>
</reference>
<keyword evidence="3" id="KW-1185">Reference proteome</keyword>
<dbReference type="InterPro" id="IPR053151">
    <property type="entry name" value="RNase_H-like"/>
</dbReference>
<dbReference type="CDD" id="cd06222">
    <property type="entry name" value="RNase_H_like"/>
    <property type="match status" value="1"/>
</dbReference>
<dbReference type="InterPro" id="IPR012337">
    <property type="entry name" value="RNaseH-like_sf"/>
</dbReference>
<gene>
    <name evidence="2" type="ORF">V6N11_060766</name>
</gene>
<dbReference type="Pfam" id="PF13966">
    <property type="entry name" value="zf-RVT"/>
    <property type="match status" value="1"/>
</dbReference>
<comment type="caution">
    <text evidence="2">The sequence shown here is derived from an EMBL/GenBank/DDBJ whole genome shotgun (WGS) entry which is preliminary data.</text>
</comment>